<name>A0A316H4W9_9SPHI</name>
<reference evidence="1 2" key="1">
    <citation type="submission" date="2018-05" db="EMBL/GenBank/DDBJ databases">
        <title>Genomic Encyclopedia of Archaeal and Bacterial Type Strains, Phase II (KMG-II): from individual species to whole genera.</title>
        <authorList>
            <person name="Goeker M."/>
        </authorList>
    </citation>
    <scope>NUCLEOTIDE SEQUENCE [LARGE SCALE GENOMIC DNA]</scope>
    <source>
        <strain evidence="1 2">DSM 19975</strain>
    </source>
</reference>
<evidence type="ECO:0000313" key="1">
    <source>
        <dbReference type="EMBL" id="PWK75427.1"/>
    </source>
</evidence>
<dbReference type="Proteomes" id="UP000245678">
    <property type="component" value="Unassembled WGS sequence"/>
</dbReference>
<accession>A0A316H4W9</accession>
<organism evidence="1 2">
    <name type="scientific">Mucilaginibacter oryzae</name>
    <dbReference type="NCBI Taxonomy" id="468058"/>
    <lineage>
        <taxon>Bacteria</taxon>
        <taxon>Pseudomonadati</taxon>
        <taxon>Bacteroidota</taxon>
        <taxon>Sphingobacteriia</taxon>
        <taxon>Sphingobacteriales</taxon>
        <taxon>Sphingobacteriaceae</taxon>
        <taxon>Mucilaginibacter</taxon>
    </lineage>
</organism>
<protein>
    <submittedName>
        <fullName evidence="1">Uncharacterized protein</fullName>
    </submittedName>
</protein>
<keyword evidence="2" id="KW-1185">Reference proteome</keyword>
<proteinExistence type="predicted"/>
<gene>
    <name evidence="1" type="ORF">LX99_03921</name>
</gene>
<dbReference type="EMBL" id="QGHA01000008">
    <property type="protein sequence ID" value="PWK75427.1"/>
    <property type="molecule type" value="Genomic_DNA"/>
</dbReference>
<sequence>MKIKKINKTGLKGLWKREGEIPIRTRHCEVRSNRELYRAGLPVWDCFVLRNDGLGDKKLNPLA</sequence>
<evidence type="ECO:0000313" key="2">
    <source>
        <dbReference type="Proteomes" id="UP000245678"/>
    </source>
</evidence>
<dbReference type="AlphaFoldDB" id="A0A316H4W9"/>
<comment type="caution">
    <text evidence="1">The sequence shown here is derived from an EMBL/GenBank/DDBJ whole genome shotgun (WGS) entry which is preliminary data.</text>
</comment>